<evidence type="ECO:0000256" key="5">
    <source>
        <dbReference type="ARBA" id="ARBA00048552"/>
    </source>
</evidence>
<evidence type="ECO:0000313" key="15">
    <source>
        <dbReference type="EMBL" id="RZS85496.1"/>
    </source>
</evidence>
<dbReference type="InterPro" id="IPR007121">
    <property type="entry name" value="RNA_pol_bsu_CS"/>
</dbReference>
<evidence type="ECO:0000256" key="4">
    <source>
        <dbReference type="ARBA" id="ARBA00023163"/>
    </source>
</evidence>
<dbReference type="Gene3D" id="2.40.270.10">
    <property type="entry name" value="DNA-directed RNA polymerase, subunit 2, domain 6"/>
    <property type="match status" value="1"/>
</dbReference>
<dbReference type="FunFam" id="3.90.1800.10:FF:000001">
    <property type="entry name" value="DNA-directed RNA polymerase subunit beta"/>
    <property type="match status" value="1"/>
</dbReference>
<comment type="similarity">
    <text evidence="6 7">Belongs to the RNA polymerase beta chain family.</text>
</comment>
<evidence type="ECO:0000259" key="9">
    <source>
        <dbReference type="Pfam" id="PF00562"/>
    </source>
</evidence>
<dbReference type="SUPFAM" id="SSF64484">
    <property type="entry name" value="beta and beta-prime subunits of DNA dependent RNA-polymerase"/>
    <property type="match status" value="1"/>
</dbReference>
<dbReference type="Gene3D" id="6.10.140.1670">
    <property type="match status" value="1"/>
</dbReference>
<dbReference type="Proteomes" id="UP000292445">
    <property type="component" value="Unassembled WGS sequence"/>
</dbReference>
<dbReference type="InterPro" id="IPR042107">
    <property type="entry name" value="DNA-dir_RNA_pol_bsu_ext_1_sf"/>
</dbReference>
<dbReference type="InterPro" id="IPR015712">
    <property type="entry name" value="DNA-dir_RNA_pol_su2"/>
</dbReference>
<evidence type="ECO:0000256" key="8">
    <source>
        <dbReference type="RuleBase" id="RU363031"/>
    </source>
</evidence>
<evidence type="ECO:0000259" key="13">
    <source>
        <dbReference type="Pfam" id="PF04565"/>
    </source>
</evidence>
<dbReference type="GO" id="GO:0000428">
    <property type="term" value="C:DNA-directed RNA polymerase complex"/>
    <property type="evidence" value="ECO:0007669"/>
    <property type="project" value="UniProtKB-KW"/>
</dbReference>
<evidence type="ECO:0000256" key="6">
    <source>
        <dbReference type="HAMAP-Rule" id="MF_01321"/>
    </source>
</evidence>
<comment type="caution">
    <text evidence="15">The sequence shown here is derived from an EMBL/GenBank/DDBJ whole genome shotgun (WGS) entry which is preliminary data.</text>
</comment>
<evidence type="ECO:0000259" key="12">
    <source>
        <dbReference type="Pfam" id="PF04563"/>
    </source>
</evidence>
<comment type="subunit">
    <text evidence="6 8">The RNAP catalytic core consists of 2 alpha, 1 beta, 1 beta' and 1 omega subunit. When a sigma factor is associated with the core the holoenzyme is formed, which can initiate transcription.</text>
</comment>
<dbReference type="GO" id="GO:0003677">
    <property type="term" value="F:DNA binding"/>
    <property type="evidence" value="ECO:0007669"/>
    <property type="project" value="UniProtKB-UniRule"/>
</dbReference>
<feature type="domain" description="DNA-directed RNA polymerase beta subunit external 1" evidence="14">
    <location>
        <begin position="597"/>
        <end position="662"/>
    </location>
</feature>
<keyword evidence="16" id="KW-1185">Reference proteome</keyword>
<evidence type="ECO:0000313" key="16">
    <source>
        <dbReference type="Proteomes" id="UP000292445"/>
    </source>
</evidence>
<dbReference type="HAMAP" id="MF_01321">
    <property type="entry name" value="RNApol_bact_RpoB"/>
    <property type="match status" value="1"/>
</dbReference>
<dbReference type="Pfam" id="PF10385">
    <property type="entry name" value="RNA_pol_Rpb2_45"/>
    <property type="match status" value="1"/>
</dbReference>
<reference evidence="15 16" key="1">
    <citation type="submission" date="2019-02" db="EMBL/GenBank/DDBJ databases">
        <title>Genomic Encyclopedia of Type Strains, Phase IV (KMG-IV): sequencing the most valuable type-strain genomes for metagenomic binning, comparative biology and taxonomic classification.</title>
        <authorList>
            <person name="Goeker M."/>
        </authorList>
    </citation>
    <scope>NUCLEOTIDE SEQUENCE [LARGE SCALE GENOMIC DNA]</scope>
    <source>
        <strain evidence="15 16">K24</strain>
    </source>
</reference>
<evidence type="ECO:0000256" key="7">
    <source>
        <dbReference type="RuleBase" id="RU000434"/>
    </source>
</evidence>
<feature type="domain" description="DNA-directed RNA polymerase subunit 2 hybrid-binding" evidence="9">
    <location>
        <begin position="726"/>
        <end position="1292"/>
    </location>
</feature>
<evidence type="ECO:0000259" key="10">
    <source>
        <dbReference type="Pfam" id="PF04560"/>
    </source>
</evidence>
<feature type="domain" description="RNA polymerase Rpb2" evidence="11">
    <location>
        <begin position="353"/>
        <end position="460"/>
    </location>
</feature>
<keyword evidence="3 6" id="KW-0548">Nucleotidyltransferase</keyword>
<dbReference type="PANTHER" id="PTHR20856">
    <property type="entry name" value="DNA-DIRECTED RNA POLYMERASE I SUBUNIT 2"/>
    <property type="match status" value="1"/>
</dbReference>
<dbReference type="NCBIfam" id="NF001616">
    <property type="entry name" value="PRK00405.1"/>
    <property type="match status" value="1"/>
</dbReference>
<name>A0A4Q7NKP7_9BURK</name>
<evidence type="ECO:0000256" key="2">
    <source>
        <dbReference type="ARBA" id="ARBA00022679"/>
    </source>
</evidence>
<keyword evidence="4 6" id="KW-0804">Transcription</keyword>
<dbReference type="EC" id="2.7.7.6" evidence="6 8"/>
<dbReference type="InterPro" id="IPR037033">
    <property type="entry name" value="DNA-dir_RNAP_su2_hyb_sf"/>
</dbReference>
<comment type="function">
    <text evidence="6 8">DNA-dependent RNA polymerase catalyzes the transcription of DNA into RNA using the four ribonucleoside triphosphates as substrates.</text>
</comment>
<protein>
    <recommendedName>
        <fullName evidence="6 8">DNA-directed RNA polymerase subunit beta</fullName>
        <shortName evidence="6">RNAP subunit beta</shortName>
        <ecNumber evidence="6 8">2.7.7.6</ecNumber>
    </recommendedName>
    <alternativeName>
        <fullName evidence="6">RNA polymerase subunit beta</fullName>
    </alternativeName>
    <alternativeName>
        <fullName evidence="6">Transcriptase subunit beta</fullName>
    </alternativeName>
</protein>
<dbReference type="Pfam" id="PF00562">
    <property type="entry name" value="RNA_pol_Rpb2_6"/>
    <property type="match status" value="1"/>
</dbReference>
<evidence type="ECO:0000256" key="1">
    <source>
        <dbReference type="ARBA" id="ARBA00022478"/>
    </source>
</evidence>
<proteinExistence type="inferred from homology"/>
<dbReference type="InterPro" id="IPR007641">
    <property type="entry name" value="RNA_pol_Rpb2_7"/>
</dbReference>
<gene>
    <name evidence="6" type="primary">rpoB</name>
    <name evidence="15" type="ORF">EV675_1525</name>
</gene>
<keyword evidence="1 6" id="KW-0240">DNA-directed RNA polymerase</keyword>
<dbReference type="InterPro" id="IPR010243">
    <property type="entry name" value="RNA_pol_bsu_bac"/>
</dbReference>
<dbReference type="PROSITE" id="PS01166">
    <property type="entry name" value="RNA_POL_BETA"/>
    <property type="match status" value="1"/>
</dbReference>
<dbReference type="InterPro" id="IPR019462">
    <property type="entry name" value="DNA-dir_RNA_pol_bsu_external_1"/>
</dbReference>
<organism evidence="15 16">
    <name type="scientific">Pigmentiphaga kullae</name>
    <dbReference type="NCBI Taxonomy" id="151784"/>
    <lineage>
        <taxon>Bacteria</taxon>
        <taxon>Pseudomonadati</taxon>
        <taxon>Pseudomonadota</taxon>
        <taxon>Betaproteobacteria</taxon>
        <taxon>Burkholderiales</taxon>
        <taxon>Alcaligenaceae</taxon>
        <taxon>Pigmentiphaga</taxon>
    </lineage>
</organism>
<dbReference type="Pfam" id="PF04563">
    <property type="entry name" value="RNA_pol_Rpb2_1"/>
    <property type="match status" value="1"/>
</dbReference>
<dbReference type="OrthoDB" id="9803954at2"/>
<dbReference type="Pfam" id="PF04560">
    <property type="entry name" value="RNA_pol_Rpb2_7"/>
    <property type="match status" value="1"/>
</dbReference>
<dbReference type="CDD" id="cd00653">
    <property type="entry name" value="RNA_pol_B_RPB2"/>
    <property type="match status" value="1"/>
</dbReference>
<dbReference type="GO" id="GO:0003899">
    <property type="term" value="F:DNA-directed RNA polymerase activity"/>
    <property type="evidence" value="ECO:0007669"/>
    <property type="project" value="UniProtKB-UniRule"/>
</dbReference>
<dbReference type="RefSeq" id="WP_130356704.1">
    <property type="nucleotide sequence ID" value="NZ_SGXC01000001.1"/>
</dbReference>
<dbReference type="Pfam" id="PF04561">
    <property type="entry name" value="RNA_pol_Rpb2_2"/>
    <property type="match status" value="2"/>
</dbReference>
<feature type="domain" description="RNA polymerase beta subunit protrusion" evidence="12">
    <location>
        <begin position="27"/>
        <end position="505"/>
    </location>
</feature>
<dbReference type="FunFam" id="2.40.50.150:FF:000001">
    <property type="entry name" value="DNA-directed RNA polymerase subunit beta"/>
    <property type="match status" value="1"/>
</dbReference>
<dbReference type="GO" id="GO:0006351">
    <property type="term" value="P:DNA-templated transcription"/>
    <property type="evidence" value="ECO:0007669"/>
    <property type="project" value="UniProtKB-UniRule"/>
</dbReference>
<accession>A0A4Q7NKP7</accession>
<dbReference type="InterPro" id="IPR007642">
    <property type="entry name" value="RNA_pol_Rpb2_2"/>
</dbReference>
<dbReference type="Gene3D" id="2.30.150.10">
    <property type="entry name" value="DNA-directed RNA polymerase, beta subunit, external 1 domain"/>
    <property type="match status" value="1"/>
</dbReference>
<dbReference type="InterPro" id="IPR007120">
    <property type="entry name" value="DNA-dir_RNAP_su2_dom"/>
</dbReference>
<dbReference type="InterPro" id="IPR007645">
    <property type="entry name" value="RNA_pol_Rpb2_3"/>
</dbReference>
<keyword evidence="2 6" id="KW-0808">Transferase</keyword>
<comment type="catalytic activity">
    <reaction evidence="5 6 8">
        <text>RNA(n) + a ribonucleoside 5'-triphosphate = RNA(n+1) + diphosphate</text>
        <dbReference type="Rhea" id="RHEA:21248"/>
        <dbReference type="Rhea" id="RHEA-COMP:14527"/>
        <dbReference type="Rhea" id="RHEA-COMP:17342"/>
        <dbReference type="ChEBI" id="CHEBI:33019"/>
        <dbReference type="ChEBI" id="CHEBI:61557"/>
        <dbReference type="ChEBI" id="CHEBI:140395"/>
        <dbReference type="EC" id="2.7.7.6"/>
    </reaction>
</comment>
<dbReference type="GO" id="GO:0032549">
    <property type="term" value="F:ribonucleoside binding"/>
    <property type="evidence" value="ECO:0007669"/>
    <property type="project" value="InterPro"/>
</dbReference>
<dbReference type="Gene3D" id="2.40.50.150">
    <property type="match status" value="1"/>
</dbReference>
<dbReference type="Gene3D" id="2.40.50.100">
    <property type="match status" value="1"/>
</dbReference>
<feature type="domain" description="RNA polymerase Rpb2" evidence="13">
    <location>
        <begin position="520"/>
        <end position="586"/>
    </location>
</feature>
<evidence type="ECO:0000256" key="3">
    <source>
        <dbReference type="ARBA" id="ARBA00022695"/>
    </source>
</evidence>
<dbReference type="Pfam" id="PF04565">
    <property type="entry name" value="RNA_pol_Rpb2_3"/>
    <property type="match status" value="1"/>
</dbReference>
<dbReference type="FunFam" id="2.40.50.100:FF:000006">
    <property type="entry name" value="DNA-directed RNA polymerase subunit beta"/>
    <property type="match status" value="1"/>
</dbReference>
<dbReference type="InterPro" id="IPR007644">
    <property type="entry name" value="RNA_pol_bsu_protrusion"/>
</dbReference>
<dbReference type="EMBL" id="SGXC01000001">
    <property type="protein sequence ID" value="RZS85496.1"/>
    <property type="molecule type" value="Genomic_DNA"/>
</dbReference>
<evidence type="ECO:0000259" key="14">
    <source>
        <dbReference type="Pfam" id="PF10385"/>
    </source>
</evidence>
<evidence type="ECO:0000259" key="11">
    <source>
        <dbReference type="Pfam" id="PF04561"/>
    </source>
</evidence>
<dbReference type="Gene3D" id="3.90.1800.10">
    <property type="entry name" value="RNA polymerase alpha subunit dimerisation domain"/>
    <property type="match status" value="1"/>
</dbReference>
<feature type="domain" description="RNA polymerase Rpb2" evidence="11">
    <location>
        <begin position="155"/>
        <end position="227"/>
    </location>
</feature>
<dbReference type="InterPro" id="IPR014724">
    <property type="entry name" value="RNA_pol_RPB2_OB-fold"/>
</dbReference>
<sequence length="1370" mass="153034">MPYSFTEKKRIRKSFAKREDVQTVPFLLATQLESYRTFLQSDTAPLQRKEEGLQAAFSSIFPIVSHNQMARLEFVSYVLGEPAFDVRECQQRGLTFASPLRAKVRLVLLDREASKPTVKEVKEQEVYMGEIPLMTSTGSFVINGTERVIVSQLHRSPGVFFEHDRGKTHSSGKLLFSARVIPYRGSWLDFEFDPKDILFFRVDRRRKMPVTILLKAIGMTPESILAHFFAFDSFELASEGGLMEFVPERWKGEVARFDINDKSGNVIVAKDKRINAKHIRDLVAAETKRISVPEDFLLGRALARNVVDPETGEIVAHANEELTESLLNKLRENNVREIQTLYTNDLDQGPYISQTLRVDETTDQTAARVAIYRMMRPGEPPTEEAVEALFQRLFFSEETYDLSRVGRMKVNSRLGRGNDITGAMTLSNEDILDTIKVLVELRNGRGEIDDIDHLGNRRVRCVGELAENQFRAGLVRVERAVKERLGQAEAENLMPHDLINSKPISAAIKEFFGSSQLSLFMDQTNPLSEITHKRRVSALGPGGLTRERAGFEVRDVHPTHYGRVCPIETPEGPNIGLINSMALYARLNEYGFLETPYRKVVDSKVSDQIEYLSAIEESRYVIAQANATLDAEGHFVDDLVACRQAGETMLTAAENVHYMDVAPSQIVSVAASLIPFLEHDDANRALMGSNMQRQAVPCLRPEKPVVGTGIERTVAVDSGTTVQALRGGLVDYVDAERVVIRVNDDENAAGEVGVDIYNLIKYTRSNQNTNINQRPIVRRGDIIARGDVLADGASSDLGELALGQNMLVAFMPWNGYNFEDSILMSERVVANDRYTSIHIEELTVVARDTKLGSEEITRDISNLSEGQLNRLDESGIVYIGAEVEAGDVLVGKVTPKGETQLTPEEKLLRAIFGEKASDVKDTSLRVPSGMVGTVIDVQVFTREGIVRDKRAQSIIDDELKRYRQDLNDQLRIVENDTFDRIEKSLVGKVVNGGPRKLAKGAAIAKSYLAELDRWQWFDIRLADEGAATALEQAKESIEQKRHQFDLAFEEKRKKLTQGDELPPGVLKMVKVYLAVKRRLQPGDKMAGRHGNKGVVSKITPVEDMPHMADGTPVDIVLNPLGVPSRMNVGQVLEVHLGWAAKGLGQRFNEMLAEARKVEVAKVREFVGKVYNTTGTAARLEELDDDAVIELAQNLRNGVPFATPVFDGASENDIRAMLDLAYPDELAESLKLTNSKTQAYLYDGRTGEMFERPVTVGYMHMLKLHHLVDDKMHARSTGPYSLVTQQPLGGKAQFGGQRFGEMEVWALEAYGASYVLQEMLTVKSDDVNGRTKVYENIVKGDHVIDAGMPESFNVLVKEIRSLGIDMDLERN</sequence>
<dbReference type="NCBIfam" id="TIGR02013">
    <property type="entry name" value="rpoB"/>
    <property type="match status" value="1"/>
</dbReference>
<feature type="domain" description="RNA polymerase Rpb2" evidence="10">
    <location>
        <begin position="1294"/>
        <end position="1368"/>
    </location>
</feature>
<dbReference type="Gene3D" id="3.90.1100.10">
    <property type="match status" value="2"/>
</dbReference>